<sequence length="166" mass="18687">MDMYITDLPGVGKKISFINAENQLMAIIIHHTGKRELFFFKDADDDEAVFSFRLSSEDTKQVATQLLGATFSPEENEKLKKINMVRKQVVVEWIDLAKHSPIVGLKVSELKQRLPRGASIIGVFRNDDFVVDFETDLLLEINDTLMVVGQKDALVEVEQMCAGKGN</sequence>
<dbReference type="PIRSF" id="PIRSF005028">
    <property type="entry name" value="KhtT"/>
    <property type="match status" value="1"/>
</dbReference>
<name>A0A1H3SW97_9BACI</name>
<evidence type="ECO:0000259" key="1">
    <source>
        <dbReference type="PROSITE" id="PS51202"/>
    </source>
</evidence>
<dbReference type="Gene3D" id="3.30.70.1450">
    <property type="entry name" value="Regulator of K+ conductance, C-terminal domain"/>
    <property type="match status" value="1"/>
</dbReference>
<dbReference type="EMBL" id="FNPI01000012">
    <property type="protein sequence ID" value="SDZ41821.1"/>
    <property type="molecule type" value="Genomic_DNA"/>
</dbReference>
<dbReference type="InterPro" id="IPR036721">
    <property type="entry name" value="RCK_C_sf"/>
</dbReference>
<dbReference type="PROSITE" id="PS51202">
    <property type="entry name" value="RCK_C"/>
    <property type="match status" value="1"/>
</dbReference>
<dbReference type="AlphaFoldDB" id="A0A1H3SW97"/>
<dbReference type="GO" id="GO:0008324">
    <property type="term" value="F:monoatomic cation transmembrane transporter activity"/>
    <property type="evidence" value="ECO:0007669"/>
    <property type="project" value="InterPro"/>
</dbReference>
<keyword evidence="3" id="KW-1185">Reference proteome</keyword>
<dbReference type="SUPFAM" id="SSF116726">
    <property type="entry name" value="TrkA C-terminal domain-like"/>
    <property type="match status" value="1"/>
</dbReference>
<feature type="domain" description="RCK C-terminal" evidence="1">
    <location>
        <begin position="79"/>
        <end position="163"/>
    </location>
</feature>
<dbReference type="InterPro" id="IPR006037">
    <property type="entry name" value="RCK_C"/>
</dbReference>
<accession>A0A1H3SW97</accession>
<dbReference type="Pfam" id="PF25991">
    <property type="entry name" value="KhtT_N"/>
    <property type="match status" value="1"/>
</dbReference>
<dbReference type="InterPro" id="IPR026278">
    <property type="entry name" value="KhtT"/>
</dbReference>
<dbReference type="STRING" id="1503961.SAMN05421736_11262"/>
<evidence type="ECO:0000313" key="3">
    <source>
        <dbReference type="Proteomes" id="UP000198935"/>
    </source>
</evidence>
<gene>
    <name evidence="2" type="ORF">SAMN05421736_11262</name>
</gene>
<dbReference type="Pfam" id="PF02080">
    <property type="entry name" value="TrkA_C"/>
    <property type="match status" value="1"/>
</dbReference>
<evidence type="ECO:0000313" key="2">
    <source>
        <dbReference type="EMBL" id="SDZ41821.1"/>
    </source>
</evidence>
<protein>
    <submittedName>
        <fullName evidence="2">TrkA domain protein</fullName>
    </submittedName>
</protein>
<dbReference type="InterPro" id="IPR058776">
    <property type="entry name" value="KhtT-like_N"/>
</dbReference>
<dbReference type="GO" id="GO:0006813">
    <property type="term" value="P:potassium ion transport"/>
    <property type="evidence" value="ECO:0007669"/>
    <property type="project" value="InterPro"/>
</dbReference>
<organism evidence="2 3">
    <name type="scientific">Evansella caseinilytica</name>
    <dbReference type="NCBI Taxonomy" id="1503961"/>
    <lineage>
        <taxon>Bacteria</taxon>
        <taxon>Bacillati</taxon>
        <taxon>Bacillota</taxon>
        <taxon>Bacilli</taxon>
        <taxon>Bacillales</taxon>
        <taxon>Bacillaceae</taxon>
        <taxon>Evansella</taxon>
    </lineage>
</organism>
<proteinExistence type="predicted"/>
<reference evidence="3" key="1">
    <citation type="submission" date="2016-10" db="EMBL/GenBank/DDBJ databases">
        <authorList>
            <person name="Varghese N."/>
            <person name="Submissions S."/>
        </authorList>
    </citation>
    <scope>NUCLEOTIDE SEQUENCE [LARGE SCALE GENOMIC DNA]</scope>
    <source>
        <strain evidence="3">SP</strain>
    </source>
</reference>
<dbReference type="Proteomes" id="UP000198935">
    <property type="component" value="Unassembled WGS sequence"/>
</dbReference>